<dbReference type="eggNOG" id="KOG0540">
    <property type="taxonomic scope" value="Eukaryota"/>
</dbReference>
<dbReference type="RefSeq" id="XP_007740374.1">
    <property type="nucleotide sequence ID" value="XM_007742184.1"/>
</dbReference>
<dbReference type="GeneID" id="19186301"/>
<evidence type="ECO:0000313" key="3">
    <source>
        <dbReference type="Proteomes" id="UP000019471"/>
    </source>
</evidence>
<dbReference type="HOGENOM" id="CLU_1234892_0_0_1"/>
<dbReference type="GO" id="GO:0004658">
    <property type="term" value="F:propionyl-CoA carboxylase activity"/>
    <property type="evidence" value="ECO:0007669"/>
    <property type="project" value="TreeGrafter"/>
</dbReference>
<dbReference type="InterPro" id="IPR051047">
    <property type="entry name" value="AccD/PCCB"/>
</dbReference>
<dbReference type="AlphaFoldDB" id="W9X339"/>
<dbReference type="STRING" id="1182543.W9X339"/>
<organism evidence="2 3">
    <name type="scientific">Cladophialophora psammophila CBS 110553</name>
    <dbReference type="NCBI Taxonomy" id="1182543"/>
    <lineage>
        <taxon>Eukaryota</taxon>
        <taxon>Fungi</taxon>
        <taxon>Dikarya</taxon>
        <taxon>Ascomycota</taxon>
        <taxon>Pezizomycotina</taxon>
        <taxon>Eurotiomycetes</taxon>
        <taxon>Chaetothyriomycetidae</taxon>
        <taxon>Chaetothyriales</taxon>
        <taxon>Herpotrichiellaceae</taxon>
        <taxon>Cladophialophora</taxon>
    </lineage>
</organism>
<keyword evidence="3" id="KW-1185">Reference proteome</keyword>
<gene>
    <name evidence="2" type="ORF">A1O5_01568</name>
</gene>
<comment type="caution">
    <text evidence="2">The sequence shown here is derived from an EMBL/GenBank/DDBJ whole genome shotgun (WGS) entry which is preliminary data.</text>
</comment>
<dbReference type="Pfam" id="PF01039">
    <property type="entry name" value="Carboxyl_trans"/>
    <property type="match status" value="1"/>
</dbReference>
<dbReference type="OrthoDB" id="439921at2759"/>
<name>W9X339_9EURO</name>
<protein>
    <submittedName>
        <fullName evidence="2">Propionyl-CoA carboxylase beta chain</fullName>
    </submittedName>
</protein>
<dbReference type="InterPro" id="IPR034733">
    <property type="entry name" value="AcCoA_carboxyl_beta"/>
</dbReference>
<feature type="domain" description="Acetyl-coenzyme A carboxylase carboxyl transferase subunit beta" evidence="1">
    <location>
        <begin position="85"/>
        <end position="200"/>
    </location>
</feature>
<evidence type="ECO:0000259" key="1">
    <source>
        <dbReference type="Pfam" id="PF01039"/>
    </source>
</evidence>
<sequence>MQANSGSESASNYYSILTVFTRFGALRALTWIKVNALSRNAMEAERQTVTDFTPSNNVQGGRCVLLTADDFTLRAGHADGATFEEALSIQDLGGPSIHCGNGVIDNYASNEKGCYDQIAQFVTYVPNHGGILPPVTSLSDAVDRDCSSLRSSILRRRQRMYQVRPIILSIVDKDSFFEIGPHWGRSVVVGLAQMNGRPIVTRQSGCAVMGCAELVERWQGGKVV</sequence>
<dbReference type="PANTHER" id="PTHR43842">
    <property type="entry name" value="PROPIONYL-COA CARBOXYLASE BETA CHAIN"/>
    <property type="match status" value="1"/>
</dbReference>
<proteinExistence type="predicted"/>
<reference evidence="2 3" key="1">
    <citation type="submission" date="2013-03" db="EMBL/GenBank/DDBJ databases">
        <title>The Genome Sequence of Cladophialophora psammophila CBS 110553.</title>
        <authorList>
            <consortium name="The Broad Institute Genomics Platform"/>
            <person name="Cuomo C."/>
            <person name="de Hoog S."/>
            <person name="Gorbushina A."/>
            <person name="Walker B."/>
            <person name="Young S.K."/>
            <person name="Zeng Q."/>
            <person name="Gargeya S."/>
            <person name="Fitzgerald M."/>
            <person name="Haas B."/>
            <person name="Abouelleil A."/>
            <person name="Allen A.W."/>
            <person name="Alvarado L."/>
            <person name="Arachchi H.M."/>
            <person name="Berlin A.M."/>
            <person name="Chapman S.B."/>
            <person name="Gainer-Dewar J."/>
            <person name="Goldberg J."/>
            <person name="Griggs A."/>
            <person name="Gujja S."/>
            <person name="Hansen M."/>
            <person name="Howarth C."/>
            <person name="Imamovic A."/>
            <person name="Ireland A."/>
            <person name="Larimer J."/>
            <person name="McCowan C."/>
            <person name="Murphy C."/>
            <person name="Pearson M."/>
            <person name="Poon T.W."/>
            <person name="Priest M."/>
            <person name="Roberts A."/>
            <person name="Saif S."/>
            <person name="Shea T."/>
            <person name="Sisk P."/>
            <person name="Sykes S."/>
            <person name="Wortman J."/>
            <person name="Nusbaum C."/>
            <person name="Birren B."/>
        </authorList>
    </citation>
    <scope>NUCLEOTIDE SEQUENCE [LARGE SCALE GENOMIC DNA]</scope>
    <source>
        <strain evidence="2 3">CBS 110553</strain>
    </source>
</reference>
<dbReference type="PANTHER" id="PTHR43842:SF2">
    <property type="entry name" value="PROPIONYL-COA CARBOXYLASE BETA CHAIN, MITOCHONDRIAL"/>
    <property type="match status" value="1"/>
</dbReference>
<evidence type="ECO:0000313" key="2">
    <source>
        <dbReference type="EMBL" id="EXJ74872.1"/>
    </source>
</evidence>
<dbReference type="EMBL" id="AMGX01000002">
    <property type="protein sequence ID" value="EXJ74872.1"/>
    <property type="molecule type" value="Genomic_DNA"/>
</dbReference>
<dbReference type="Gene3D" id="3.90.226.10">
    <property type="entry name" value="2-enoyl-CoA Hydratase, Chain A, domain 1"/>
    <property type="match status" value="2"/>
</dbReference>
<accession>W9X339</accession>
<dbReference type="Proteomes" id="UP000019471">
    <property type="component" value="Unassembled WGS sequence"/>
</dbReference>
<dbReference type="SUPFAM" id="SSF52096">
    <property type="entry name" value="ClpP/crotonase"/>
    <property type="match status" value="1"/>
</dbReference>
<dbReference type="InterPro" id="IPR029045">
    <property type="entry name" value="ClpP/crotonase-like_dom_sf"/>
</dbReference>